<evidence type="ECO:0000313" key="3">
    <source>
        <dbReference type="Proteomes" id="UP000701853"/>
    </source>
</evidence>
<organism evidence="2 3">
    <name type="scientific">Gossypium anomalum</name>
    <dbReference type="NCBI Taxonomy" id="47600"/>
    <lineage>
        <taxon>Eukaryota</taxon>
        <taxon>Viridiplantae</taxon>
        <taxon>Streptophyta</taxon>
        <taxon>Embryophyta</taxon>
        <taxon>Tracheophyta</taxon>
        <taxon>Spermatophyta</taxon>
        <taxon>Magnoliopsida</taxon>
        <taxon>eudicotyledons</taxon>
        <taxon>Gunneridae</taxon>
        <taxon>Pentapetalae</taxon>
        <taxon>rosids</taxon>
        <taxon>malvids</taxon>
        <taxon>Malvales</taxon>
        <taxon>Malvaceae</taxon>
        <taxon>Malvoideae</taxon>
        <taxon>Gossypium</taxon>
    </lineage>
</organism>
<dbReference type="Proteomes" id="UP000701853">
    <property type="component" value="Chromosome 9"/>
</dbReference>
<accession>A0A8J5YD43</accession>
<dbReference type="AlphaFoldDB" id="A0A8J5YD43"/>
<sequence>MRDYNCITFNSSRSFLIFRYREYGFELHIQLNNPCFPNITFVDTKCERATSIAETNVNFVCATLDWWPTEKCNYNQYPWGKAGLLNLDLKKKGANKCNKSIQSFKNQSWWVVARLSGSDSYIRVECSSWKKLITNQKGCFGWRFTIAKCKGFHEVYYFQGIQRNQLSIVGMGASVEAEQYGKDIVVLKNLVKELHPDPKTQPQVLGPSGYYDEKWFNSFLKVLGQEVVDGSGAWVSESGRALHSSAKDLFALNKYFDQLGMASTYNHKVFYRQTLINGNYALLNTTTSIPNLDYYGALLWHRFMGSTVLVVTQESNKNLCVYAHCAKKKVSEL</sequence>
<dbReference type="OrthoDB" id="726732at2759"/>
<gene>
    <name evidence="2" type="ORF">CXB51_024453</name>
</gene>
<comment type="caution">
    <text evidence="2">The sequence shown here is derived from an EMBL/GenBank/DDBJ whole genome shotgun (WGS) entry which is preliminary data.</text>
</comment>
<dbReference type="InterPro" id="IPR005199">
    <property type="entry name" value="Glyco_hydro_79"/>
</dbReference>
<dbReference type="Gene3D" id="3.20.20.80">
    <property type="entry name" value="Glycosidases"/>
    <property type="match status" value="1"/>
</dbReference>
<evidence type="ECO:0000256" key="1">
    <source>
        <dbReference type="ARBA" id="ARBA00009800"/>
    </source>
</evidence>
<dbReference type="GO" id="GO:0016020">
    <property type="term" value="C:membrane"/>
    <property type="evidence" value="ECO:0007669"/>
    <property type="project" value="InterPro"/>
</dbReference>
<dbReference type="SUPFAM" id="SSF51445">
    <property type="entry name" value="(Trans)glycosidases"/>
    <property type="match status" value="1"/>
</dbReference>
<evidence type="ECO:0000313" key="2">
    <source>
        <dbReference type="EMBL" id="KAG8482714.1"/>
    </source>
</evidence>
<dbReference type="InterPro" id="IPR017853">
    <property type="entry name" value="GH"/>
</dbReference>
<dbReference type="PANTHER" id="PTHR14363:SF13">
    <property type="entry name" value="OS07G0598400 PROTEIN"/>
    <property type="match status" value="1"/>
</dbReference>
<protein>
    <submittedName>
        <fullName evidence="2">Uncharacterized protein</fullName>
    </submittedName>
</protein>
<name>A0A8J5YD43_9ROSI</name>
<dbReference type="PANTHER" id="PTHR14363">
    <property type="entry name" value="HEPARANASE-RELATED"/>
    <property type="match status" value="1"/>
</dbReference>
<dbReference type="Pfam" id="PF03662">
    <property type="entry name" value="Glyco_hydro_79n"/>
    <property type="match status" value="2"/>
</dbReference>
<keyword evidence="3" id="KW-1185">Reference proteome</keyword>
<reference evidence="2 3" key="1">
    <citation type="journal article" date="2021" name="bioRxiv">
        <title>The Gossypium anomalum genome as a resource for cotton improvement and evolutionary analysis of hybrid incompatibility.</title>
        <authorList>
            <person name="Grover C.E."/>
            <person name="Yuan D."/>
            <person name="Arick M.A."/>
            <person name="Miller E.R."/>
            <person name="Hu G."/>
            <person name="Peterson D.G."/>
            <person name="Wendel J.F."/>
            <person name="Udall J.A."/>
        </authorList>
    </citation>
    <scope>NUCLEOTIDE SEQUENCE [LARGE SCALE GENOMIC DNA]</scope>
    <source>
        <strain evidence="2">JFW-Udall</strain>
        <tissue evidence="2">Leaf</tissue>
    </source>
</reference>
<comment type="similarity">
    <text evidence="1">Belongs to the glycosyl hydrolase 79 family.</text>
</comment>
<dbReference type="GO" id="GO:0004566">
    <property type="term" value="F:beta-glucuronidase activity"/>
    <property type="evidence" value="ECO:0007669"/>
    <property type="project" value="TreeGrafter"/>
</dbReference>
<proteinExistence type="inferred from homology"/>
<dbReference type="GO" id="GO:0009505">
    <property type="term" value="C:plant-type cell wall"/>
    <property type="evidence" value="ECO:0007669"/>
    <property type="project" value="TreeGrafter"/>
</dbReference>
<dbReference type="EMBL" id="JAHUZN010000009">
    <property type="protein sequence ID" value="KAG8482714.1"/>
    <property type="molecule type" value="Genomic_DNA"/>
</dbReference>